<dbReference type="SUPFAM" id="SSF46785">
    <property type="entry name" value="Winged helix' DNA-binding domain"/>
    <property type="match status" value="1"/>
</dbReference>
<dbReference type="InterPro" id="IPR039422">
    <property type="entry name" value="MarR/SlyA-like"/>
</dbReference>
<dbReference type="FunFam" id="1.10.10.10:FF:000163">
    <property type="entry name" value="MarR family transcriptional regulator"/>
    <property type="match status" value="1"/>
</dbReference>
<keyword evidence="5" id="KW-0804">Transcription</keyword>
<evidence type="ECO:0000256" key="5">
    <source>
        <dbReference type="ARBA" id="ARBA00023163"/>
    </source>
</evidence>
<evidence type="ECO:0000256" key="2">
    <source>
        <dbReference type="ARBA" id="ARBA00022490"/>
    </source>
</evidence>
<evidence type="ECO:0000256" key="3">
    <source>
        <dbReference type="ARBA" id="ARBA00023015"/>
    </source>
</evidence>
<dbReference type="GO" id="GO:0005737">
    <property type="term" value="C:cytoplasm"/>
    <property type="evidence" value="ECO:0007669"/>
    <property type="project" value="UniProtKB-SubCell"/>
</dbReference>
<dbReference type="InterPro" id="IPR036390">
    <property type="entry name" value="WH_DNA-bd_sf"/>
</dbReference>
<dbReference type="OrthoDB" id="9806864at2"/>
<dbReference type="Proteomes" id="UP000004263">
    <property type="component" value="Unassembled WGS sequence"/>
</dbReference>
<dbReference type="InterPro" id="IPR055166">
    <property type="entry name" value="Transc_reg_Sar_Rot_HTH"/>
</dbReference>
<proteinExistence type="predicted"/>
<evidence type="ECO:0000259" key="6">
    <source>
        <dbReference type="PROSITE" id="PS50995"/>
    </source>
</evidence>
<name>Q1N6F3_9GAMM</name>
<dbReference type="GO" id="GO:0006950">
    <property type="term" value="P:response to stress"/>
    <property type="evidence" value="ECO:0007669"/>
    <property type="project" value="TreeGrafter"/>
</dbReference>
<evidence type="ECO:0000313" key="7">
    <source>
        <dbReference type="EMBL" id="EAT13639.1"/>
    </source>
</evidence>
<dbReference type="EMBL" id="AAQH01000001">
    <property type="protein sequence ID" value="EAT13639.1"/>
    <property type="molecule type" value="Genomic_DNA"/>
</dbReference>
<dbReference type="PANTHER" id="PTHR33164:SF5">
    <property type="entry name" value="ORGANIC HYDROPEROXIDE RESISTANCE TRANSCRIPTIONAL REGULATOR"/>
    <property type="match status" value="1"/>
</dbReference>
<dbReference type="InterPro" id="IPR036388">
    <property type="entry name" value="WH-like_DNA-bd_sf"/>
</dbReference>
<dbReference type="Pfam" id="PF22381">
    <property type="entry name" value="Staph_reg_Sar_Rot"/>
    <property type="match status" value="1"/>
</dbReference>
<comment type="subcellular location">
    <subcellularLocation>
        <location evidence="1">Cytoplasm</location>
    </subcellularLocation>
</comment>
<accession>Q1N6F3</accession>
<dbReference type="RefSeq" id="WP_007017060.1">
    <property type="nucleotide sequence ID" value="NZ_CH724113.1"/>
</dbReference>
<dbReference type="PROSITE" id="PS50995">
    <property type="entry name" value="HTH_MARR_2"/>
    <property type="match status" value="1"/>
</dbReference>
<dbReference type="GO" id="GO:0003677">
    <property type="term" value="F:DNA binding"/>
    <property type="evidence" value="ECO:0007669"/>
    <property type="project" value="UniProtKB-KW"/>
</dbReference>
<dbReference type="HOGENOM" id="CLU_083287_3_0_6"/>
<comment type="caution">
    <text evidence="7">The sequence shown here is derived from an EMBL/GenBank/DDBJ whole genome shotgun (WGS) entry which is preliminary data.</text>
</comment>
<dbReference type="Gene3D" id="1.10.10.10">
    <property type="entry name" value="Winged helix-like DNA-binding domain superfamily/Winged helix DNA-binding domain"/>
    <property type="match status" value="1"/>
</dbReference>
<dbReference type="AlphaFoldDB" id="Q1N6F3"/>
<evidence type="ECO:0000313" key="8">
    <source>
        <dbReference type="Proteomes" id="UP000004263"/>
    </source>
</evidence>
<keyword evidence="2" id="KW-0963">Cytoplasm</keyword>
<feature type="domain" description="HTH marR-type" evidence="6">
    <location>
        <begin position="11"/>
        <end position="144"/>
    </location>
</feature>
<sequence>MSNKDELLKLENQVCFQLYSASRYLTKLYQPLLKPLDLTYPQYLVMLVMWEEAMGQKFTVTELGQRLKLDSGTLTPLLKRLEGKKLIQRQRSTEDERQVWVRLTPLGESLKQQARRVPEKLLCNTQVKVEELTALRETLRKLFDDKPID</sequence>
<keyword evidence="8" id="KW-1185">Reference proteome</keyword>
<dbReference type="PANTHER" id="PTHR33164">
    <property type="entry name" value="TRANSCRIPTIONAL REGULATOR, MARR FAMILY"/>
    <property type="match status" value="1"/>
</dbReference>
<evidence type="ECO:0000256" key="4">
    <source>
        <dbReference type="ARBA" id="ARBA00023125"/>
    </source>
</evidence>
<dbReference type="STRING" id="207949.RED65_09614"/>
<dbReference type="PRINTS" id="PR00598">
    <property type="entry name" value="HTHMARR"/>
</dbReference>
<keyword evidence="3" id="KW-0805">Transcription regulation</keyword>
<dbReference type="InterPro" id="IPR000835">
    <property type="entry name" value="HTH_MarR-typ"/>
</dbReference>
<protein>
    <submittedName>
        <fullName evidence="7">Transcriptional regulator</fullName>
    </submittedName>
</protein>
<organism evidence="7 8">
    <name type="scientific">Bermanella marisrubri</name>
    <dbReference type="NCBI Taxonomy" id="207949"/>
    <lineage>
        <taxon>Bacteria</taxon>
        <taxon>Pseudomonadati</taxon>
        <taxon>Pseudomonadota</taxon>
        <taxon>Gammaproteobacteria</taxon>
        <taxon>Oceanospirillales</taxon>
        <taxon>Oceanospirillaceae</taxon>
        <taxon>Bermanella</taxon>
    </lineage>
</organism>
<reference evidence="7 8" key="1">
    <citation type="submission" date="2006-03" db="EMBL/GenBank/DDBJ databases">
        <authorList>
            <person name="Pinhassi J."/>
            <person name="Pedros-Alio C."/>
            <person name="Ferriera S."/>
            <person name="Johnson J."/>
            <person name="Kravitz S."/>
            <person name="Halpern A."/>
            <person name="Remington K."/>
            <person name="Beeson K."/>
            <person name="Tran B."/>
            <person name="Rogers Y.-H."/>
            <person name="Friedman R."/>
            <person name="Venter J.C."/>
        </authorList>
    </citation>
    <scope>NUCLEOTIDE SEQUENCE [LARGE SCALE GENOMIC DNA]</scope>
    <source>
        <strain evidence="7 8">RED65</strain>
    </source>
</reference>
<evidence type="ECO:0000256" key="1">
    <source>
        <dbReference type="ARBA" id="ARBA00004496"/>
    </source>
</evidence>
<gene>
    <name evidence="7" type="ORF">RED65_09614</name>
</gene>
<dbReference type="GO" id="GO:0003700">
    <property type="term" value="F:DNA-binding transcription factor activity"/>
    <property type="evidence" value="ECO:0007669"/>
    <property type="project" value="InterPro"/>
</dbReference>
<keyword evidence="4" id="KW-0238">DNA-binding</keyword>
<dbReference type="SMART" id="SM00347">
    <property type="entry name" value="HTH_MARR"/>
    <property type="match status" value="1"/>
</dbReference>